<evidence type="ECO:0000313" key="2">
    <source>
        <dbReference type="EMBL" id="KRY41605.1"/>
    </source>
</evidence>
<dbReference type="InParanoid" id="A0A0V1BWT6"/>
<feature type="compositionally biased region" description="Low complexity" evidence="1">
    <location>
        <begin position="1"/>
        <end position="13"/>
    </location>
</feature>
<dbReference type="Proteomes" id="UP000054776">
    <property type="component" value="Unassembled WGS sequence"/>
</dbReference>
<reference evidence="2 3" key="1">
    <citation type="submission" date="2015-01" db="EMBL/GenBank/DDBJ databases">
        <title>Evolution of Trichinella species and genotypes.</title>
        <authorList>
            <person name="Korhonen P.K."/>
            <person name="Edoardo P."/>
            <person name="Giuseppe L.R."/>
            <person name="Gasser R.B."/>
        </authorList>
    </citation>
    <scope>NUCLEOTIDE SEQUENCE [LARGE SCALE GENOMIC DNA]</scope>
    <source>
        <strain evidence="2">ISS3</strain>
    </source>
</reference>
<dbReference type="AlphaFoldDB" id="A0A0V1BWT6"/>
<feature type="region of interest" description="Disordered" evidence="1">
    <location>
        <begin position="1"/>
        <end position="32"/>
    </location>
</feature>
<organism evidence="2 3">
    <name type="scientific">Trichinella spiralis</name>
    <name type="common">Trichina worm</name>
    <dbReference type="NCBI Taxonomy" id="6334"/>
    <lineage>
        <taxon>Eukaryota</taxon>
        <taxon>Metazoa</taxon>
        <taxon>Ecdysozoa</taxon>
        <taxon>Nematoda</taxon>
        <taxon>Enoplea</taxon>
        <taxon>Dorylaimia</taxon>
        <taxon>Trichinellida</taxon>
        <taxon>Trichinellidae</taxon>
        <taxon>Trichinella</taxon>
    </lineage>
</organism>
<accession>A0A0V1BWT6</accession>
<evidence type="ECO:0000313" key="3">
    <source>
        <dbReference type="Proteomes" id="UP000054776"/>
    </source>
</evidence>
<dbReference type="EMBL" id="JYDH01000007">
    <property type="protein sequence ID" value="KRY41605.1"/>
    <property type="molecule type" value="Genomic_DNA"/>
</dbReference>
<proteinExistence type="predicted"/>
<sequence>MPDNPCPDADPAGQPAPPVNGDGLCGANSDEGRNIEPEVLTEVSWLFGVAVTRTTAYHPHSYGLA</sequence>
<comment type="caution">
    <text evidence="2">The sequence shown here is derived from an EMBL/GenBank/DDBJ whole genome shotgun (WGS) entry which is preliminary data.</text>
</comment>
<evidence type="ECO:0000256" key="1">
    <source>
        <dbReference type="SAM" id="MobiDB-lite"/>
    </source>
</evidence>
<protein>
    <submittedName>
        <fullName evidence="2">Uncharacterized protein</fullName>
    </submittedName>
</protein>
<keyword evidence="3" id="KW-1185">Reference proteome</keyword>
<gene>
    <name evidence="2" type="ORF">T01_5651</name>
</gene>
<name>A0A0V1BWT6_TRISP</name>